<evidence type="ECO:0000313" key="5">
    <source>
        <dbReference type="Proteomes" id="UP000515489"/>
    </source>
</evidence>
<dbReference type="InterPro" id="IPR013830">
    <property type="entry name" value="SGNH_hydro"/>
</dbReference>
<dbReference type="CDD" id="cd01821">
    <property type="entry name" value="Rhamnogalacturan_acetylesterase_like"/>
    <property type="match status" value="1"/>
</dbReference>
<feature type="domain" description="SGNH hydrolase-type esterase" evidence="3">
    <location>
        <begin position="33"/>
        <end position="226"/>
    </location>
</feature>
<evidence type="ECO:0000256" key="2">
    <source>
        <dbReference type="ARBA" id="ARBA00022801"/>
    </source>
</evidence>
<reference evidence="4 5" key="1">
    <citation type="submission" date="2020-08" db="EMBL/GenBank/DDBJ databases">
        <title>Hymenobacter sp. S2-20-2 genome sequencing.</title>
        <authorList>
            <person name="Jin L."/>
        </authorList>
    </citation>
    <scope>NUCLEOTIDE SEQUENCE [LARGE SCALE GENOMIC DNA]</scope>
    <source>
        <strain evidence="4 5">S2-20-2</strain>
    </source>
</reference>
<evidence type="ECO:0000259" key="3">
    <source>
        <dbReference type="Pfam" id="PF13472"/>
    </source>
</evidence>
<dbReference type="Proteomes" id="UP000515489">
    <property type="component" value="Chromosome"/>
</dbReference>
<keyword evidence="5" id="KW-1185">Reference proteome</keyword>
<dbReference type="InterPro" id="IPR037459">
    <property type="entry name" value="RhgT-like"/>
</dbReference>
<dbReference type="KEGG" id="hsk:H4317_14835"/>
<protein>
    <submittedName>
        <fullName evidence="4">Rhamnogalacturonan acetylesterase</fullName>
    </submittedName>
</protein>
<dbReference type="EMBL" id="CP060202">
    <property type="protein sequence ID" value="QNH61422.1"/>
    <property type="molecule type" value="Genomic_DNA"/>
</dbReference>
<evidence type="ECO:0000256" key="1">
    <source>
        <dbReference type="ARBA" id="ARBA00008668"/>
    </source>
</evidence>
<proteinExistence type="inferred from homology"/>
<dbReference type="Gene3D" id="3.40.50.1110">
    <property type="entry name" value="SGNH hydrolase"/>
    <property type="match status" value="1"/>
</dbReference>
<gene>
    <name evidence="4" type="ORF">H4317_14835</name>
</gene>
<dbReference type="AlphaFoldDB" id="A0A7G7W4X9"/>
<evidence type="ECO:0000313" key="4">
    <source>
        <dbReference type="EMBL" id="QNH61422.1"/>
    </source>
</evidence>
<dbReference type="RefSeq" id="WP_185887352.1">
    <property type="nucleotide sequence ID" value="NZ_CP060202.1"/>
</dbReference>
<comment type="similarity">
    <text evidence="1">Belongs to the 'GDSL' lipolytic enzyme family.</text>
</comment>
<accession>A0A7G7W4X9</accession>
<dbReference type="SUPFAM" id="SSF52266">
    <property type="entry name" value="SGNH hydrolase"/>
    <property type="match status" value="1"/>
</dbReference>
<dbReference type="GO" id="GO:0016788">
    <property type="term" value="F:hydrolase activity, acting on ester bonds"/>
    <property type="evidence" value="ECO:0007669"/>
    <property type="project" value="UniProtKB-ARBA"/>
</dbReference>
<dbReference type="Pfam" id="PF13472">
    <property type="entry name" value="Lipase_GDSL_2"/>
    <property type="match status" value="1"/>
</dbReference>
<organism evidence="4 5">
    <name type="scientific">Hymenobacter sediminicola</name>
    <dbReference type="NCBI Taxonomy" id="2761579"/>
    <lineage>
        <taxon>Bacteria</taxon>
        <taxon>Pseudomonadati</taxon>
        <taxon>Bacteroidota</taxon>
        <taxon>Cytophagia</taxon>
        <taxon>Cytophagales</taxon>
        <taxon>Hymenobacteraceae</taxon>
        <taxon>Hymenobacter</taxon>
    </lineage>
</organism>
<sequence length="261" mass="29360">MRCRLDKALWGLLLLVLLAFAPAPPAKITVYLIGDSTMSIKERRYYPETGWGMPFTVFFDETVTVDNRAQNGRSTKSFIAENRWQPVADALKPGDYVLIQFGRNDEVPTKRSYTPEADYKANLVRFITETRAKKATPVLLTPVARRKFDAAGKVEGTHTVYSGIVRTVAQEQGVPLIDLDQTSQALLQEFGVDNSKLLFNQLAPGEHPNYPAGRDDNTHFSELGARKMAQLVLADIRRLKLELADRIVRQEVKKTVDPQAR</sequence>
<dbReference type="PANTHER" id="PTHR43695:SF1">
    <property type="entry name" value="RHAMNOGALACTURONAN ACETYLESTERASE"/>
    <property type="match status" value="1"/>
</dbReference>
<keyword evidence="2" id="KW-0378">Hydrolase</keyword>
<name>A0A7G7W4X9_9BACT</name>
<dbReference type="InterPro" id="IPR036514">
    <property type="entry name" value="SGNH_hydro_sf"/>
</dbReference>
<dbReference type="PANTHER" id="PTHR43695">
    <property type="entry name" value="PUTATIVE (AFU_ORTHOLOGUE AFUA_2G17250)-RELATED"/>
    <property type="match status" value="1"/>
</dbReference>